<dbReference type="Pfam" id="PF07732">
    <property type="entry name" value="Cu-oxidase_3"/>
    <property type="match status" value="3"/>
</dbReference>
<feature type="domain" description="Plastocyanin-like" evidence="18">
    <location>
        <begin position="467"/>
        <end position="576"/>
    </location>
</feature>
<dbReference type="InterPro" id="IPR033138">
    <property type="entry name" value="Cu_oxidase_CS"/>
</dbReference>
<evidence type="ECO:0000313" key="19">
    <source>
        <dbReference type="EMBL" id="KAL3877798.1"/>
    </source>
</evidence>
<evidence type="ECO:0000256" key="1">
    <source>
        <dbReference type="ARBA" id="ARBA00001935"/>
    </source>
</evidence>
<gene>
    <name evidence="19" type="ORF">ACJMK2_035448</name>
</gene>
<feature type="domain" description="Plastocyanin-like" evidence="17">
    <location>
        <begin position="980"/>
        <end position="1083"/>
    </location>
</feature>
<dbReference type="GO" id="GO:0016020">
    <property type="term" value="C:membrane"/>
    <property type="evidence" value="ECO:0007669"/>
    <property type="project" value="UniProtKB-SubCell"/>
</dbReference>
<evidence type="ECO:0000256" key="3">
    <source>
        <dbReference type="ARBA" id="ARBA00010609"/>
    </source>
</evidence>
<evidence type="ECO:0000256" key="13">
    <source>
        <dbReference type="ARBA" id="ARBA00023157"/>
    </source>
</evidence>
<keyword evidence="8" id="KW-0677">Repeat</keyword>
<evidence type="ECO:0000256" key="2">
    <source>
        <dbReference type="ARBA" id="ARBA00004167"/>
    </source>
</evidence>
<dbReference type="EMBL" id="JBJQND010000005">
    <property type="protein sequence ID" value="KAL3877798.1"/>
    <property type="molecule type" value="Genomic_DNA"/>
</dbReference>
<keyword evidence="12 15" id="KW-0472">Membrane</keyword>
<sequence length="1086" mass="122311">MKNDQSICAKFILMTLLEVFGLVYSRNVHMQMEAGDGFAVRNIREYFIAAEKVNWDYLPMGTDPLEGNNSYIDKFLRNGPDMIGSKYSKYVYKQYTNSSFKTEIPKPDWLGLLGPIIRGEVGEIIKVHFRNKADRVLSMHPHGLRYNKNNEGSMYMDGTSAVNKTDDAVLPGGTYTYVWKITERFAPTADDPNCIPWAYHSHVDPDREINAGLLGMLLTCKEGVLTADGQRNDVDKELILYYDIIDENESWLINENMQRCKNVSACHNLMDDDTVENNRKYVINGYVFNNLPNLTACAGSRVAWHFFSLSESYHPIVIHGQTFVYRQHRASVIGIWPATFSSAMMTPLNPGNWTVTCFNTKHNARGMQSNFRVEQCSGYTVQEMLSGRRREYFLAVEEEVWDYAPTGQNQFDGGSLTNSARLSSKYFSTESGARIGKRYKKARYHSYTDAGFRTKSRIIEEERHLGILGPVIRAEVGDTIAINLMNSATRSYGIYLQGVSMEKRMEGTWEKGNSQGDFHGHVILPGHVGTYIYTVPGYLAPTEDDPACLTYMYYSAVNVIRDIHSGLIGPLLICKPETLDPVTNTQKYIDKDVFLFYSSIDENLSWYIDDNIATYAPGKGNKSDPDFIESNIMRSINGRAYGNLEGLNVCAGNRVAWHVFSFGESEGIHGVSFLGNNVMISKVHRDSQLVMSGLSFTALMHVQNLGHWGIICHNNNHFEQGMKALYNAEVCGGSYTPYIPSSGTIRRYYIGAIETNWNYALITANPLTGENLSDANQFGNMYIRHDEKHIGTTYYKVQYSEFTDSSFTLVKKRKPEELHLGIMGPFIKAEVGDTIEVIFKNFATRDYSIHPQGLLYNKSNEGMIYNDGTVDDWGDGAVSPGQTYTYRWKVPPSSGPGENDPNCMGSIYHSGTNPVRDTNSGLVGPLVICRKGVLTHDGQRKDQVKSEFALLFSVLDENRSWYLSKNEQKFAPLANEQDDTFMESNLKSSINGYIFANIPNLNASVGENIAWYIMALGTDDDIHTAHFHGHTFIHRASRAHTGDVIEVFPGTYETVEMFADNPGTWVLHCHVGKHTKEGMVALYTIE</sequence>
<feature type="transmembrane region" description="Helical" evidence="15">
    <location>
        <begin position="7"/>
        <end position="24"/>
    </location>
</feature>
<keyword evidence="13" id="KW-1015">Disulfide bond</keyword>
<dbReference type="Pfam" id="PF07731">
    <property type="entry name" value="Cu-oxidase_2"/>
    <property type="match status" value="1"/>
</dbReference>
<dbReference type="PROSITE" id="PS00079">
    <property type="entry name" value="MULTICOPPER_OXIDASE1"/>
    <property type="match status" value="3"/>
</dbReference>
<evidence type="ECO:0000256" key="11">
    <source>
        <dbReference type="ARBA" id="ARBA00023065"/>
    </source>
</evidence>
<dbReference type="AlphaFoldDB" id="A0ABD3WYX0"/>
<protein>
    <recommendedName>
        <fullName evidence="21">Hephaestin-like protein 1</fullName>
    </recommendedName>
</protein>
<evidence type="ECO:0000256" key="15">
    <source>
        <dbReference type="SAM" id="Phobius"/>
    </source>
</evidence>
<comment type="caution">
    <text evidence="19">The sequence shown here is derived from an EMBL/GenBank/DDBJ whole genome shotgun (WGS) entry which is preliminary data.</text>
</comment>
<dbReference type="InterPro" id="IPR001117">
    <property type="entry name" value="Cu-oxidase_2nd"/>
</dbReference>
<dbReference type="SUPFAM" id="SSF49503">
    <property type="entry name" value="Cupredoxins"/>
    <property type="match status" value="6"/>
</dbReference>
<evidence type="ECO:0000313" key="20">
    <source>
        <dbReference type="Proteomes" id="UP001634394"/>
    </source>
</evidence>
<dbReference type="FunFam" id="2.60.40.420:FF:000002">
    <property type="entry name" value="Hephaestin like 1"/>
    <property type="match status" value="3"/>
</dbReference>
<dbReference type="PANTHER" id="PTHR11709">
    <property type="entry name" value="MULTI-COPPER OXIDASE"/>
    <property type="match status" value="1"/>
</dbReference>
<evidence type="ECO:0000256" key="14">
    <source>
        <dbReference type="ARBA" id="ARBA00023180"/>
    </source>
</evidence>
<dbReference type="InterPro" id="IPR011706">
    <property type="entry name" value="Cu-oxidase_C"/>
</dbReference>
<keyword evidence="9 15" id="KW-1133">Transmembrane helix</keyword>
<evidence type="ECO:0000256" key="6">
    <source>
        <dbReference type="ARBA" id="ARBA00022723"/>
    </source>
</evidence>
<name>A0ABD3WYX0_SINWO</name>
<dbReference type="InterPro" id="IPR011707">
    <property type="entry name" value="Cu-oxidase-like_N"/>
</dbReference>
<evidence type="ECO:0000256" key="12">
    <source>
        <dbReference type="ARBA" id="ARBA00023136"/>
    </source>
</evidence>
<feature type="domain" description="Plastocyanin-like" evidence="16">
    <location>
        <begin position="275"/>
        <end position="376"/>
    </location>
</feature>
<organism evidence="19 20">
    <name type="scientific">Sinanodonta woodiana</name>
    <name type="common">Chinese pond mussel</name>
    <name type="synonym">Anodonta woodiana</name>
    <dbReference type="NCBI Taxonomy" id="1069815"/>
    <lineage>
        <taxon>Eukaryota</taxon>
        <taxon>Metazoa</taxon>
        <taxon>Spiralia</taxon>
        <taxon>Lophotrochozoa</taxon>
        <taxon>Mollusca</taxon>
        <taxon>Bivalvia</taxon>
        <taxon>Autobranchia</taxon>
        <taxon>Heteroconchia</taxon>
        <taxon>Palaeoheterodonta</taxon>
        <taxon>Unionida</taxon>
        <taxon>Unionoidea</taxon>
        <taxon>Unionidae</taxon>
        <taxon>Unioninae</taxon>
        <taxon>Sinanodonta</taxon>
    </lineage>
</organism>
<comment type="similarity">
    <text evidence="3">Belongs to the multicopper oxidase family.</text>
</comment>
<evidence type="ECO:0000256" key="5">
    <source>
        <dbReference type="ARBA" id="ARBA00022692"/>
    </source>
</evidence>
<keyword evidence="14" id="KW-0325">Glycoprotein</keyword>
<dbReference type="GO" id="GO:0016491">
    <property type="term" value="F:oxidoreductase activity"/>
    <property type="evidence" value="ECO:0007669"/>
    <property type="project" value="UniProtKB-KW"/>
</dbReference>
<keyword evidence="11" id="KW-0406">Ion transport</keyword>
<evidence type="ECO:0000256" key="4">
    <source>
        <dbReference type="ARBA" id="ARBA00022448"/>
    </source>
</evidence>
<dbReference type="CDD" id="cd04199">
    <property type="entry name" value="CuRO_1_ceruloplasmin_like"/>
    <property type="match status" value="1"/>
</dbReference>
<dbReference type="GO" id="GO:0046872">
    <property type="term" value="F:metal ion binding"/>
    <property type="evidence" value="ECO:0007669"/>
    <property type="project" value="UniProtKB-KW"/>
</dbReference>
<dbReference type="PROSITE" id="PS00080">
    <property type="entry name" value="MULTICOPPER_OXIDASE2"/>
    <property type="match status" value="1"/>
</dbReference>
<comment type="cofactor">
    <cofactor evidence="1">
        <name>Cu cation</name>
        <dbReference type="ChEBI" id="CHEBI:23378"/>
    </cofactor>
</comment>
<dbReference type="Proteomes" id="UP001634394">
    <property type="component" value="Unassembled WGS sequence"/>
</dbReference>
<evidence type="ECO:0000259" key="17">
    <source>
        <dbReference type="Pfam" id="PF07731"/>
    </source>
</evidence>
<keyword evidence="20" id="KW-1185">Reference proteome</keyword>
<proteinExistence type="inferred from homology"/>
<dbReference type="Gene3D" id="2.60.40.420">
    <property type="entry name" value="Cupredoxins - blue copper proteins"/>
    <property type="match status" value="4"/>
</dbReference>
<accession>A0ABD3WYX0</accession>
<evidence type="ECO:0000256" key="10">
    <source>
        <dbReference type="ARBA" id="ARBA00023002"/>
    </source>
</evidence>
<comment type="subcellular location">
    <subcellularLocation>
        <location evidence="2">Membrane</location>
        <topology evidence="2">Single-pass membrane protein</topology>
    </subcellularLocation>
</comment>
<evidence type="ECO:0008006" key="21">
    <source>
        <dbReference type="Google" id="ProtNLM"/>
    </source>
</evidence>
<dbReference type="InterPro" id="IPR002355">
    <property type="entry name" value="Cu_oxidase_Cu_BS"/>
</dbReference>
<dbReference type="Pfam" id="PF00394">
    <property type="entry name" value="Cu-oxidase"/>
    <property type="match status" value="1"/>
</dbReference>
<evidence type="ECO:0000259" key="18">
    <source>
        <dbReference type="Pfam" id="PF07732"/>
    </source>
</evidence>
<evidence type="ECO:0000256" key="8">
    <source>
        <dbReference type="ARBA" id="ARBA00022737"/>
    </source>
</evidence>
<keyword evidence="4" id="KW-0813">Transport</keyword>
<evidence type="ECO:0000259" key="16">
    <source>
        <dbReference type="Pfam" id="PF00394"/>
    </source>
</evidence>
<reference evidence="19 20" key="1">
    <citation type="submission" date="2024-11" db="EMBL/GenBank/DDBJ databases">
        <title>Chromosome-level genome assembly of the freshwater bivalve Anodonta woodiana.</title>
        <authorList>
            <person name="Chen X."/>
        </authorList>
    </citation>
    <scope>NUCLEOTIDE SEQUENCE [LARGE SCALE GENOMIC DNA]</scope>
    <source>
        <strain evidence="19">MN2024</strain>
        <tissue evidence="19">Gills</tissue>
    </source>
</reference>
<dbReference type="InterPro" id="IPR045087">
    <property type="entry name" value="Cu-oxidase_fam"/>
</dbReference>
<feature type="domain" description="Plastocyanin-like" evidence="18">
    <location>
        <begin position="822"/>
        <end position="929"/>
    </location>
</feature>
<evidence type="ECO:0000256" key="7">
    <source>
        <dbReference type="ARBA" id="ARBA00022729"/>
    </source>
</evidence>
<keyword evidence="6" id="KW-0479">Metal-binding</keyword>
<feature type="domain" description="Plastocyanin-like" evidence="18">
    <location>
        <begin position="112"/>
        <end position="218"/>
    </location>
</feature>
<dbReference type="GO" id="GO:0006811">
    <property type="term" value="P:monoatomic ion transport"/>
    <property type="evidence" value="ECO:0007669"/>
    <property type="project" value="UniProtKB-KW"/>
</dbReference>
<keyword evidence="7" id="KW-0732">Signal</keyword>
<dbReference type="InterPro" id="IPR008972">
    <property type="entry name" value="Cupredoxin"/>
</dbReference>
<keyword evidence="10" id="KW-0560">Oxidoreductase</keyword>
<evidence type="ECO:0000256" key="9">
    <source>
        <dbReference type="ARBA" id="ARBA00022989"/>
    </source>
</evidence>
<keyword evidence="5 15" id="KW-0812">Transmembrane</keyword>
<dbReference type="PANTHER" id="PTHR11709:SF504">
    <property type="entry name" value="PLASTOCYANIN-LIKE DOMAIN-CONTAINING PROTEIN"/>
    <property type="match status" value="1"/>
</dbReference>